<dbReference type="RefSeq" id="WP_268905149.1">
    <property type="nucleotide sequence ID" value="NZ_JAPTGG010000013.1"/>
</dbReference>
<keyword evidence="3" id="KW-1185">Reference proteome</keyword>
<evidence type="ECO:0000313" key="2">
    <source>
        <dbReference type="EMBL" id="MCZ0866458.1"/>
    </source>
</evidence>
<feature type="signal peptide" evidence="1">
    <location>
        <begin position="1"/>
        <end position="21"/>
    </location>
</feature>
<gene>
    <name evidence="2" type="ORF">O0V09_14700</name>
</gene>
<organism evidence="2 3">
    <name type="scientific">Dasania phycosphaerae</name>
    <dbReference type="NCBI Taxonomy" id="2950436"/>
    <lineage>
        <taxon>Bacteria</taxon>
        <taxon>Pseudomonadati</taxon>
        <taxon>Pseudomonadota</taxon>
        <taxon>Gammaproteobacteria</taxon>
        <taxon>Cellvibrionales</taxon>
        <taxon>Spongiibacteraceae</taxon>
        <taxon>Dasania</taxon>
    </lineage>
</organism>
<evidence type="ECO:0000313" key="3">
    <source>
        <dbReference type="Proteomes" id="UP001069090"/>
    </source>
</evidence>
<sequence length="164" mass="18995">MKKTKYAALFGGLAISSLCLAGPPERHDPAFRNATKETAIEFVAKYYAHMDRGMSRRHLESYWTEDKIEQLDKLTVSIAERTGKELVHESQRLMDLEHMESRCEDIDLVKAKAYGSPSRKAKLEYIVNNHCESWRGSFSRTINLRFSSDQKHWLIDEIEDGEKQ</sequence>
<feature type="chain" id="PRO_5039888821" evidence="1">
    <location>
        <begin position="22"/>
        <end position="164"/>
    </location>
</feature>
<protein>
    <submittedName>
        <fullName evidence="2">Uncharacterized protein</fullName>
    </submittedName>
</protein>
<reference evidence="2 3" key="1">
    <citation type="submission" date="2022-12" db="EMBL/GenBank/DDBJ databases">
        <title>Dasania phycosphaerae sp. nov., isolated from particulate material of the south coast of Korea.</title>
        <authorList>
            <person name="Jiang Y."/>
        </authorList>
    </citation>
    <scope>NUCLEOTIDE SEQUENCE [LARGE SCALE GENOMIC DNA]</scope>
    <source>
        <strain evidence="2 3">GY-19</strain>
    </source>
</reference>
<accession>A0A9J6RQ37</accession>
<dbReference type="EMBL" id="JAPTGG010000013">
    <property type="protein sequence ID" value="MCZ0866458.1"/>
    <property type="molecule type" value="Genomic_DNA"/>
</dbReference>
<keyword evidence="1" id="KW-0732">Signal</keyword>
<name>A0A9J6RQ37_9GAMM</name>
<comment type="caution">
    <text evidence="2">The sequence shown here is derived from an EMBL/GenBank/DDBJ whole genome shotgun (WGS) entry which is preliminary data.</text>
</comment>
<dbReference type="AlphaFoldDB" id="A0A9J6RQ37"/>
<dbReference type="Proteomes" id="UP001069090">
    <property type="component" value="Unassembled WGS sequence"/>
</dbReference>
<proteinExistence type="predicted"/>
<evidence type="ECO:0000256" key="1">
    <source>
        <dbReference type="SAM" id="SignalP"/>
    </source>
</evidence>